<feature type="compositionally biased region" description="Basic and acidic residues" evidence="1">
    <location>
        <begin position="121"/>
        <end position="132"/>
    </location>
</feature>
<keyword evidence="4" id="KW-1185">Reference proteome</keyword>
<accession>A0ABN9RDS1</accession>
<name>A0ABN9RDS1_9DINO</name>
<dbReference type="Proteomes" id="UP001189429">
    <property type="component" value="Unassembled WGS sequence"/>
</dbReference>
<dbReference type="Pfam" id="PF00160">
    <property type="entry name" value="Pro_isomerase"/>
    <property type="match status" value="1"/>
</dbReference>
<feature type="domain" description="PPIase cyclophilin-type" evidence="2">
    <location>
        <begin position="276"/>
        <end position="328"/>
    </location>
</feature>
<evidence type="ECO:0000313" key="3">
    <source>
        <dbReference type="EMBL" id="CAK0814671.1"/>
    </source>
</evidence>
<dbReference type="Gene3D" id="2.40.100.10">
    <property type="entry name" value="Cyclophilin-like"/>
    <property type="match status" value="1"/>
</dbReference>
<organism evidence="3 4">
    <name type="scientific">Prorocentrum cordatum</name>
    <dbReference type="NCBI Taxonomy" id="2364126"/>
    <lineage>
        <taxon>Eukaryota</taxon>
        <taxon>Sar</taxon>
        <taxon>Alveolata</taxon>
        <taxon>Dinophyceae</taxon>
        <taxon>Prorocentrales</taxon>
        <taxon>Prorocentraceae</taxon>
        <taxon>Prorocentrum</taxon>
    </lineage>
</organism>
<proteinExistence type="predicted"/>
<feature type="compositionally biased region" description="Polar residues" evidence="1">
    <location>
        <begin position="320"/>
        <end position="329"/>
    </location>
</feature>
<reference evidence="3" key="1">
    <citation type="submission" date="2023-10" db="EMBL/GenBank/DDBJ databases">
        <authorList>
            <person name="Chen Y."/>
            <person name="Shah S."/>
            <person name="Dougan E. K."/>
            <person name="Thang M."/>
            <person name="Chan C."/>
        </authorList>
    </citation>
    <scope>NUCLEOTIDE SEQUENCE [LARGE SCALE GENOMIC DNA]</scope>
</reference>
<sequence length="428" mass="45874">AAPLAEAPARGGWPAMTARVGRHGCQAAAGAAGARRALCLLALAHALAGASAQAPKPLWGKDLAQGGKTRGPAPKKRPDFSALAAKMGKASKPSGKPMKDGDRQKQPPPGSQLKGPLKSGSWKDKGKARPPEDAQPWGAAAKKGFGKPSKLLAQDMKRKMMEAKKGGAGKKFKSHQDVSDMKRRAMGKKPPLKGLPKLPPKRLNPFNGKKAASSIVFINEAPDAKDVDIFWVKSKKPPWPPLPGRKPEDVVQVRCRFGRRSGKAVQTAEELKNDLQVRGEFNITVRTDWAPIGSGHFLELVKHGFFNGTSIFRAVKASWRSSGSPTTAPCSRDSATPPSRTTGPGPGCSPCGAAPWLLRAPAASPARRRCGLYSRTVWLATRRWRPRAFTSSPRSVTSRPGTVWTRWTTLTPSTATWPRSTGAPQTRS</sequence>
<feature type="region of interest" description="Disordered" evidence="1">
    <location>
        <begin position="162"/>
        <end position="206"/>
    </location>
</feature>
<feature type="region of interest" description="Disordered" evidence="1">
    <location>
        <begin position="320"/>
        <end position="346"/>
    </location>
</feature>
<evidence type="ECO:0000256" key="1">
    <source>
        <dbReference type="SAM" id="MobiDB-lite"/>
    </source>
</evidence>
<dbReference type="InterPro" id="IPR002130">
    <property type="entry name" value="Cyclophilin-type_PPIase_dom"/>
</dbReference>
<feature type="compositionally biased region" description="Basic and acidic residues" evidence="1">
    <location>
        <begin position="174"/>
        <end position="183"/>
    </location>
</feature>
<feature type="compositionally biased region" description="Low complexity" evidence="1">
    <location>
        <begin position="334"/>
        <end position="346"/>
    </location>
</feature>
<protein>
    <recommendedName>
        <fullName evidence="2">PPIase cyclophilin-type domain-containing protein</fullName>
    </recommendedName>
</protein>
<gene>
    <name evidence="3" type="ORF">PCOR1329_LOCUS18208</name>
</gene>
<evidence type="ECO:0000259" key="2">
    <source>
        <dbReference type="Pfam" id="PF00160"/>
    </source>
</evidence>
<evidence type="ECO:0000313" key="4">
    <source>
        <dbReference type="Proteomes" id="UP001189429"/>
    </source>
</evidence>
<dbReference type="InterPro" id="IPR029000">
    <property type="entry name" value="Cyclophilin-like_dom_sf"/>
</dbReference>
<dbReference type="SUPFAM" id="SSF50891">
    <property type="entry name" value="Cyclophilin-like"/>
    <property type="match status" value="1"/>
</dbReference>
<comment type="caution">
    <text evidence="3">The sequence shown here is derived from an EMBL/GenBank/DDBJ whole genome shotgun (WGS) entry which is preliminary data.</text>
</comment>
<feature type="region of interest" description="Disordered" evidence="1">
    <location>
        <begin position="50"/>
        <end position="148"/>
    </location>
</feature>
<dbReference type="EMBL" id="CAUYUJ010005703">
    <property type="protein sequence ID" value="CAK0814671.1"/>
    <property type="molecule type" value="Genomic_DNA"/>
</dbReference>
<feature type="non-terminal residue" evidence="3">
    <location>
        <position position="1"/>
    </location>
</feature>